<reference evidence="3" key="3">
    <citation type="journal article" date="2022" name="Res Sq">
        <title>Evolution of multicellular longitudinally dividing oral cavity symbionts (Neisseriaceae).</title>
        <authorList>
            <person name="Nyongesa S."/>
            <person name="Weber P."/>
            <person name="Bernet E."/>
            <person name="Pullido F."/>
            <person name="Nieckarz M."/>
            <person name="Delaby M."/>
            <person name="Nieves C."/>
            <person name="Viehboeck T."/>
            <person name="Krause N."/>
            <person name="Rivera-Millot A."/>
            <person name="Nakamura A."/>
            <person name="Vischer N."/>
            <person name="VanNieuwenhze M."/>
            <person name="Brun Y."/>
            <person name="Cava F."/>
            <person name="Bulgheresi S."/>
            <person name="Veyrier F."/>
        </authorList>
    </citation>
    <scope>NUCLEOTIDE SEQUENCE</scope>
    <source>
        <strain evidence="3">1258/02</strain>
    </source>
</reference>
<gene>
    <name evidence="2" type="ORF">EV680_12137</name>
    <name evidence="3" type="ORF">LVJ78_01740</name>
</gene>
<dbReference type="KEGG" id="usu:LVJ78_01740"/>
<evidence type="ECO:0000313" key="2">
    <source>
        <dbReference type="EMBL" id="TCP03222.1"/>
    </source>
</evidence>
<reference evidence="3" key="2">
    <citation type="submission" date="2021-12" db="EMBL/GenBank/DDBJ databases">
        <authorList>
            <person name="Veyrier F.J."/>
        </authorList>
    </citation>
    <scope>NUCLEOTIDE SEQUENCE</scope>
    <source>
        <strain evidence="3">1258/02</strain>
    </source>
</reference>
<feature type="region of interest" description="Disordered" evidence="1">
    <location>
        <begin position="82"/>
        <end position="133"/>
    </location>
</feature>
<reference evidence="2 4" key="1">
    <citation type="submission" date="2019-03" db="EMBL/GenBank/DDBJ databases">
        <title>Genomic Encyclopedia of Type Strains, Phase IV (KMG-IV): sequencing the most valuable type-strain genomes for metagenomic binning, comparative biology and taxonomic classification.</title>
        <authorList>
            <person name="Goeker M."/>
        </authorList>
    </citation>
    <scope>NUCLEOTIDE SEQUENCE [LARGE SCALE GENOMIC DNA]</scope>
    <source>
        <strain evidence="2 4">DSM 17474</strain>
    </source>
</reference>
<evidence type="ECO:0000313" key="5">
    <source>
        <dbReference type="Proteomes" id="UP000829756"/>
    </source>
</evidence>
<evidence type="ECO:0008006" key="6">
    <source>
        <dbReference type="Google" id="ProtNLM"/>
    </source>
</evidence>
<evidence type="ECO:0000313" key="3">
    <source>
        <dbReference type="EMBL" id="UOO79776.1"/>
    </source>
</evidence>
<protein>
    <recommendedName>
        <fullName evidence="6">Sporulation related protein</fullName>
    </recommendedName>
</protein>
<dbReference type="RefSeq" id="WP_132954294.1">
    <property type="nucleotide sequence ID" value="NZ_CALJUB010000095.1"/>
</dbReference>
<dbReference type="Proteomes" id="UP000829756">
    <property type="component" value="Chromosome"/>
</dbReference>
<evidence type="ECO:0000256" key="1">
    <source>
        <dbReference type="SAM" id="MobiDB-lite"/>
    </source>
</evidence>
<feature type="compositionally biased region" description="Basic and acidic residues" evidence="1">
    <location>
        <begin position="84"/>
        <end position="111"/>
    </location>
</feature>
<dbReference type="AlphaFoldDB" id="A0AAE9GVI1"/>
<dbReference type="EMBL" id="SLXE01000021">
    <property type="protein sequence ID" value="TCP03222.1"/>
    <property type="molecule type" value="Genomic_DNA"/>
</dbReference>
<organism evidence="3 5">
    <name type="scientific">Uruburuella suis</name>
    <dbReference type="NCBI Taxonomy" id="252130"/>
    <lineage>
        <taxon>Bacteria</taxon>
        <taxon>Pseudomonadati</taxon>
        <taxon>Pseudomonadota</taxon>
        <taxon>Betaproteobacteria</taxon>
        <taxon>Neisseriales</taxon>
        <taxon>Neisseriaceae</taxon>
        <taxon>Uruburuella</taxon>
    </lineage>
</organism>
<sequence>MKWLFAFLVALNIIVFAGMVAGRVAERQKEALAPAVPMASGTQELGLPSSVQRPSVAAGAASAPGWVHGADEMPASAVAVVDEAAERAREQENKEKERKAREEKARREQLAQEKAQQDAPSPPAQCRPTASITLDEDDYHRIKGLLAQWPHAATRTVEQRRSAPAKPAAASKSYRVLLPSGGDAMAQLGELSDKGFGGTLHQGEISVGVVGSKSAAQVLVSRLATAGFSGAYVAEQQESAKAAPADNSLGVSRMQVLFMSVDDKAAKGIQAVVGGYGKLNRTECK</sequence>
<dbReference type="EMBL" id="CP091507">
    <property type="protein sequence ID" value="UOO79776.1"/>
    <property type="molecule type" value="Genomic_DNA"/>
</dbReference>
<name>A0AAE9GVI1_9NEIS</name>
<keyword evidence="4" id="KW-1185">Reference proteome</keyword>
<evidence type="ECO:0000313" key="4">
    <source>
        <dbReference type="Proteomes" id="UP000294721"/>
    </source>
</evidence>
<accession>A0AAE9GVI1</accession>
<proteinExistence type="predicted"/>
<dbReference type="Proteomes" id="UP000294721">
    <property type="component" value="Unassembled WGS sequence"/>
</dbReference>